<reference evidence="2 3" key="1">
    <citation type="submission" date="2018-06" db="EMBL/GenBank/DDBJ databases">
        <title>Extensive metabolic versatility and redundancy in microbially diverse, dynamic hydrothermal sediments.</title>
        <authorList>
            <person name="Dombrowski N."/>
            <person name="Teske A."/>
            <person name="Baker B.J."/>
        </authorList>
    </citation>
    <scope>NUCLEOTIDE SEQUENCE [LARGE SCALE GENOMIC DNA]</scope>
    <source>
        <strain evidence="2">B34_G17</strain>
    </source>
</reference>
<dbReference type="GO" id="GO:0097588">
    <property type="term" value="P:archaeal or bacterial-type flagellum-dependent cell motility"/>
    <property type="evidence" value="ECO:0007669"/>
    <property type="project" value="InterPro"/>
</dbReference>
<dbReference type="GO" id="GO:0005198">
    <property type="term" value="F:structural molecule activity"/>
    <property type="evidence" value="ECO:0007669"/>
    <property type="project" value="InterPro"/>
</dbReference>
<dbReference type="InterPro" id="IPR002774">
    <property type="entry name" value="Flagellin_arc-type"/>
</dbReference>
<dbReference type="Pfam" id="PF01917">
    <property type="entry name" value="Flagellin_arch-type"/>
    <property type="match status" value="1"/>
</dbReference>
<dbReference type="Proteomes" id="UP000272051">
    <property type="component" value="Unassembled WGS sequence"/>
</dbReference>
<evidence type="ECO:0000313" key="3">
    <source>
        <dbReference type="Proteomes" id="UP000272051"/>
    </source>
</evidence>
<accession>A0A497EW48</accession>
<organism evidence="2 3">
    <name type="scientific">Thermoproteota archaeon</name>
    <dbReference type="NCBI Taxonomy" id="2056631"/>
    <lineage>
        <taxon>Archaea</taxon>
        <taxon>Thermoproteota</taxon>
    </lineage>
</organism>
<sequence length="156" mass="17083">MSSVTYSESIILIASIIVASIFAGVVLSSMGMVESAYSSLSHSEQSTLSTKIKIVFADLVDSNVVYVYVKNVGKTVIATLDKMDVYFGKYGEAQYIPYNSDSYPTWNYTILTGSTTWGPNETVKITITYSTSLSEGVYIVKVVTPNGIEDEYIFSI</sequence>
<protein>
    <recommendedName>
        <fullName evidence="4">Flagellar protein G</fullName>
    </recommendedName>
</protein>
<name>A0A497EW48_9CREN</name>
<proteinExistence type="predicted"/>
<dbReference type="EMBL" id="QMQX01000147">
    <property type="protein sequence ID" value="RLE50898.1"/>
    <property type="molecule type" value="Genomic_DNA"/>
</dbReference>
<gene>
    <name evidence="2" type="ORF">DRJ33_06900</name>
</gene>
<dbReference type="AlphaFoldDB" id="A0A497EW48"/>
<keyword evidence="1" id="KW-0472">Membrane</keyword>
<feature type="transmembrane region" description="Helical" evidence="1">
    <location>
        <begin position="6"/>
        <end position="27"/>
    </location>
</feature>
<evidence type="ECO:0000256" key="1">
    <source>
        <dbReference type="SAM" id="Phobius"/>
    </source>
</evidence>
<evidence type="ECO:0008006" key="4">
    <source>
        <dbReference type="Google" id="ProtNLM"/>
    </source>
</evidence>
<evidence type="ECO:0000313" key="2">
    <source>
        <dbReference type="EMBL" id="RLE50898.1"/>
    </source>
</evidence>
<comment type="caution">
    <text evidence="2">The sequence shown here is derived from an EMBL/GenBank/DDBJ whole genome shotgun (WGS) entry which is preliminary data.</text>
</comment>
<keyword evidence="1" id="KW-0812">Transmembrane</keyword>
<keyword evidence="1" id="KW-1133">Transmembrane helix</keyword>